<feature type="transmembrane region" description="Helical" evidence="1">
    <location>
        <begin position="273"/>
        <end position="295"/>
    </location>
</feature>
<accession>A0A024VET5</accession>
<gene>
    <name evidence="3" type="ORF">PFFVO_00005</name>
</gene>
<dbReference type="OrthoDB" id="10586882at2759"/>
<protein>
    <recommendedName>
        <fullName evidence="5">Surface antigen</fullName>
    </recommendedName>
</protein>
<feature type="chain" id="PRO_5001539112" description="Surface antigen" evidence="2">
    <location>
        <begin position="25"/>
        <end position="315"/>
    </location>
</feature>
<keyword evidence="1" id="KW-1133">Transmembrane helix</keyword>
<sequence>MKLHYSKILLFSLPLNILVTSSYAHNKNKPYITPHARTTTSRVLSECDIETSIYDNDPDMKYVKENFDRQTSQRFEEYEERMIKNRQKCKEQCEKDIKQIILKDKIDKSLEEKIEKGCLRCGCGLGGVAAGVGIIGPAAVKGLENAALLAASQMGIDVGIKAAIDGLGNIVGLIQFDLIDWAAKIDGINFLKQNSLVSIVNEVYYKCIDIENSSDFLFCSATKAWDAQRSTLGLETVSRQAAEVAGAAGRAAKAAEEAQIGEVTIASSNAYSAIGYSVLAILIILLIMVIIYLILRYRRKKKMNKKVQYTKLLNQ</sequence>
<dbReference type="Pfam" id="PF02009">
    <property type="entry name" value="RIFIN"/>
    <property type="match status" value="1"/>
</dbReference>
<dbReference type="AlphaFoldDB" id="A0A024VET5"/>
<dbReference type="Proteomes" id="UP000030690">
    <property type="component" value="Unassembled WGS sequence"/>
</dbReference>
<evidence type="ECO:0000313" key="4">
    <source>
        <dbReference type="Proteomes" id="UP000030690"/>
    </source>
</evidence>
<keyword evidence="1" id="KW-0812">Transmembrane</keyword>
<dbReference type="NCBIfam" id="TIGR01477">
    <property type="entry name" value="RIFIN"/>
    <property type="match status" value="1"/>
</dbReference>
<organism evidence="3 4">
    <name type="scientific">Plasmodium falciparum Vietnam Oak-Knoll</name>
    <name type="common">FVO</name>
    <dbReference type="NCBI Taxonomy" id="1036723"/>
    <lineage>
        <taxon>Eukaryota</taxon>
        <taxon>Sar</taxon>
        <taxon>Alveolata</taxon>
        <taxon>Apicomplexa</taxon>
        <taxon>Aconoidasida</taxon>
        <taxon>Haemosporida</taxon>
        <taxon>Plasmodiidae</taxon>
        <taxon>Plasmodium</taxon>
        <taxon>Plasmodium (Laverania)</taxon>
    </lineage>
</organism>
<dbReference type="EMBL" id="KI925007">
    <property type="protein sequence ID" value="ETW20999.1"/>
    <property type="molecule type" value="Genomic_DNA"/>
</dbReference>
<keyword evidence="1" id="KW-0472">Membrane</keyword>
<evidence type="ECO:0008006" key="5">
    <source>
        <dbReference type="Google" id="ProtNLM"/>
    </source>
</evidence>
<evidence type="ECO:0000313" key="3">
    <source>
        <dbReference type="EMBL" id="ETW20999.1"/>
    </source>
</evidence>
<reference evidence="3 4" key="2">
    <citation type="submission" date="2013-02" db="EMBL/GenBank/DDBJ databases">
        <title>The Genome Sequence of Plasmodium falciparum Vietnam Oak-Knoll (FVO).</title>
        <authorList>
            <consortium name="The Broad Institute Genome Sequencing Platform"/>
            <consortium name="The Broad Institute Genome Sequencing Center for Infectious Disease"/>
            <person name="Neafsey D."/>
            <person name="Cheeseman I."/>
            <person name="Volkman S."/>
            <person name="Adams J."/>
            <person name="Walker B."/>
            <person name="Young S.K."/>
            <person name="Zeng Q."/>
            <person name="Gargeya S."/>
            <person name="Fitzgerald M."/>
            <person name="Haas B."/>
            <person name="Abouelleil A."/>
            <person name="Alvarado L."/>
            <person name="Arachchi H.M."/>
            <person name="Berlin A.M."/>
            <person name="Chapman S.B."/>
            <person name="Dewar J."/>
            <person name="Goldberg J."/>
            <person name="Griggs A."/>
            <person name="Gujja S."/>
            <person name="Hansen M."/>
            <person name="Howarth C."/>
            <person name="Imamovic A."/>
            <person name="Larimer J."/>
            <person name="McCowan C."/>
            <person name="Murphy C."/>
            <person name="Neiman D."/>
            <person name="Pearson M."/>
            <person name="Priest M."/>
            <person name="Roberts A."/>
            <person name="Saif S."/>
            <person name="Shea T."/>
            <person name="Sisk P."/>
            <person name="Sykes S."/>
            <person name="Wortman J."/>
            <person name="Nusbaum C."/>
            <person name="Birren B."/>
        </authorList>
    </citation>
    <scope>NUCLEOTIDE SEQUENCE [LARGE SCALE GENOMIC DNA]</scope>
    <source>
        <strain evidence="4">Vietnam Oak-Knoll (FVO)</strain>
    </source>
</reference>
<evidence type="ECO:0000256" key="1">
    <source>
        <dbReference type="SAM" id="Phobius"/>
    </source>
</evidence>
<proteinExistence type="predicted"/>
<evidence type="ECO:0000256" key="2">
    <source>
        <dbReference type="SAM" id="SignalP"/>
    </source>
</evidence>
<name>A0A024VET5_PLAFA</name>
<dbReference type="InterPro" id="IPR006373">
    <property type="entry name" value="VSA_Rifin"/>
</dbReference>
<reference evidence="3 4" key="1">
    <citation type="submission" date="2013-02" db="EMBL/GenBank/DDBJ databases">
        <title>The Genome Annotation of Plasmodium falciparum Vietnam Oak-Knoll (FVO).</title>
        <authorList>
            <consortium name="The Broad Institute Genome Sequencing Platform"/>
            <consortium name="The Broad Institute Genome Sequencing Center for Infectious Disease"/>
            <person name="Neafsey D."/>
            <person name="Hoffman S."/>
            <person name="Volkman S."/>
            <person name="Rosenthal P."/>
            <person name="Walker B."/>
            <person name="Young S.K."/>
            <person name="Zeng Q."/>
            <person name="Gargeya S."/>
            <person name="Fitzgerald M."/>
            <person name="Haas B."/>
            <person name="Abouelleil A."/>
            <person name="Allen A.W."/>
            <person name="Alvarado L."/>
            <person name="Arachchi H.M."/>
            <person name="Berlin A.M."/>
            <person name="Chapman S.B."/>
            <person name="Gainer-Dewar J."/>
            <person name="Goldberg J."/>
            <person name="Griggs A."/>
            <person name="Gujja S."/>
            <person name="Hansen M."/>
            <person name="Howarth C."/>
            <person name="Imamovic A."/>
            <person name="Ireland A."/>
            <person name="Larimer J."/>
            <person name="McCowan C."/>
            <person name="Murphy C."/>
            <person name="Pearson M."/>
            <person name="Poon T.W."/>
            <person name="Priest M."/>
            <person name="Roberts A."/>
            <person name="Saif S."/>
            <person name="Shea T."/>
            <person name="Sisk P."/>
            <person name="Sykes S."/>
            <person name="Wortman J."/>
            <person name="Nusbaum C."/>
            <person name="Birren B."/>
        </authorList>
    </citation>
    <scope>NUCLEOTIDE SEQUENCE [LARGE SCALE GENOMIC DNA]</scope>
    <source>
        <strain evidence="4">Vietnam Oak-Knoll (FVO)</strain>
    </source>
</reference>
<feature type="signal peptide" evidence="2">
    <location>
        <begin position="1"/>
        <end position="24"/>
    </location>
</feature>
<keyword evidence="2" id="KW-0732">Signal</keyword>